<evidence type="ECO:0000313" key="1">
    <source>
        <dbReference type="EMBL" id="NGX94606.1"/>
    </source>
</evidence>
<reference evidence="1" key="1">
    <citation type="submission" date="2020-02" db="EMBL/GenBank/DDBJ databases">
        <title>Draft genome sequence of Candidatus Afipia apatlaquensis IBT-C3, a potential strain for decolorization of textile dyes.</title>
        <authorList>
            <person name="Sanchez-Reyes A."/>
            <person name="Breton-Deval L."/>
            <person name="Mangelson H."/>
            <person name="Sanchez-Flores A."/>
        </authorList>
    </citation>
    <scope>NUCLEOTIDE SEQUENCE [LARGE SCALE GENOMIC DNA]</scope>
    <source>
        <strain evidence="1">IBT-C3</strain>
    </source>
</reference>
<dbReference type="EMBL" id="JAAMRR010000257">
    <property type="protein sequence ID" value="NGX94606.1"/>
    <property type="molecule type" value="Genomic_DNA"/>
</dbReference>
<accession>A0A7C9VDP7</accession>
<dbReference type="AlphaFoldDB" id="A0A7C9VDP7"/>
<dbReference type="Proteomes" id="UP000480266">
    <property type="component" value="Unassembled WGS sequence"/>
</dbReference>
<gene>
    <name evidence="1" type="ORF">G4V63_05045</name>
</gene>
<evidence type="ECO:0000313" key="2">
    <source>
        <dbReference type="Proteomes" id="UP000480266"/>
    </source>
</evidence>
<sequence>MIRNDPIRKPTTLAEAIHVVEKSHGLSERAQIVVHVGRMNLNAGKHLHLVLLDYKLSLSDESTFIPLQSGNTFRAIENLTGQRREYAVDLLDGGMVSHDAVITLQDGTTLRAVEIIPGRLPYEFTPLDEKIIHAAISVAQIEGAAYRSFREGLSEEDAKRTVVTGAEFFEFVEFGEFIDGFKFIDFGKLAEVEKPRLKLKHVQRKFIEIFPAAAIPSEQKISDTLALVGLWNPKRRPKS</sequence>
<organism evidence="1 2">
    <name type="scientific">Candidatus Afipia apatlaquensis</name>
    <dbReference type="NCBI Taxonomy" id="2712852"/>
    <lineage>
        <taxon>Bacteria</taxon>
        <taxon>Pseudomonadati</taxon>
        <taxon>Pseudomonadota</taxon>
        <taxon>Alphaproteobacteria</taxon>
        <taxon>Hyphomicrobiales</taxon>
        <taxon>Nitrobacteraceae</taxon>
        <taxon>Afipia</taxon>
    </lineage>
</organism>
<keyword evidence="2" id="KW-1185">Reference proteome</keyword>
<name>A0A7C9VDP7_9BRAD</name>
<proteinExistence type="predicted"/>
<comment type="caution">
    <text evidence="1">The sequence shown here is derived from an EMBL/GenBank/DDBJ whole genome shotgun (WGS) entry which is preliminary data.</text>
</comment>
<protein>
    <submittedName>
        <fullName evidence="1">Uncharacterized protein</fullName>
    </submittedName>
</protein>